<dbReference type="InterPro" id="IPR036182">
    <property type="entry name" value="PCuAC_sf"/>
</dbReference>
<sequence>MHASRCPFRPSTGRLFTVLLLALAAAACSRSEAPEAAPQPPPPPEQGAGGAIAVVDAWVREMPPGSRVAGGYLVLDNGGDTDDRLLAVESDQAARVEIHEMRHEDGMMRMRHLPDGLTLPAGGRTALEPGGYHLMLIEPVRRFAAGETVEATLRFEGAPEIALTFEVRGAMAPPHDDHAD</sequence>
<keyword evidence="1" id="KW-0732">Signal</keyword>
<proteinExistence type="predicted"/>
<accession>A0A853J8C2</accession>
<dbReference type="PANTHER" id="PTHR36302">
    <property type="entry name" value="BLR7088 PROTEIN"/>
    <property type="match status" value="1"/>
</dbReference>
<dbReference type="PANTHER" id="PTHR36302:SF1">
    <property type="entry name" value="COPPER CHAPERONE PCU(A)C"/>
    <property type="match status" value="1"/>
</dbReference>
<keyword evidence="3" id="KW-1185">Reference proteome</keyword>
<gene>
    <name evidence="2" type="ORF">H0E84_03395</name>
</gene>
<dbReference type="AlphaFoldDB" id="A0A853J8C2"/>
<dbReference type="Proteomes" id="UP000578091">
    <property type="component" value="Unassembled WGS sequence"/>
</dbReference>
<reference evidence="2 3" key="1">
    <citation type="submission" date="2020-07" db="EMBL/GenBank/DDBJ databases">
        <title>Luteimonas sp. SJ-92.</title>
        <authorList>
            <person name="Huang X.-X."/>
            <person name="Xu L."/>
            <person name="Sun J.-Q."/>
        </authorList>
    </citation>
    <scope>NUCLEOTIDE SEQUENCE [LARGE SCALE GENOMIC DNA]</scope>
    <source>
        <strain evidence="2 3">SJ-92</strain>
    </source>
</reference>
<dbReference type="Pfam" id="PF04314">
    <property type="entry name" value="PCuAC"/>
    <property type="match status" value="1"/>
</dbReference>
<dbReference type="InterPro" id="IPR007410">
    <property type="entry name" value="LpqE-like"/>
</dbReference>
<dbReference type="RefSeq" id="WP_180677222.1">
    <property type="nucleotide sequence ID" value="NZ_JACCKA010000026.1"/>
</dbReference>
<dbReference type="SUPFAM" id="SSF110087">
    <property type="entry name" value="DR1885-like metal-binding protein"/>
    <property type="match status" value="1"/>
</dbReference>
<evidence type="ECO:0000313" key="2">
    <source>
        <dbReference type="EMBL" id="NZA25416.1"/>
    </source>
</evidence>
<feature type="chain" id="PRO_5032905398" evidence="1">
    <location>
        <begin position="34"/>
        <end position="180"/>
    </location>
</feature>
<protein>
    <submittedName>
        <fullName evidence="2">Copper chaperone PCu(A)C</fullName>
    </submittedName>
</protein>
<evidence type="ECO:0000313" key="3">
    <source>
        <dbReference type="Proteomes" id="UP000578091"/>
    </source>
</evidence>
<dbReference type="PROSITE" id="PS51257">
    <property type="entry name" value="PROKAR_LIPOPROTEIN"/>
    <property type="match status" value="1"/>
</dbReference>
<dbReference type="Gene3D" id="2.60.40.1890">
    <property type="entry name" value="PCu(A)C copper chaperone"/>
    <property type="match status" value="1"/>
</dbReference>
<evidence type="ECO:0000256" key="1">
    <source>
        <dbReference type="SAM" id="SignalP"/>
    </source>
</evidence>
<name>A0A853J8C2_9GAMM</name>
<feature type="signal peptide" evidence="1">
    <location>
        <begin position="1"/>
        <end position="33"/>
    </location>
</feature>
<comment type="caution">
    <text evidence="2">The sequence shown here is derived from an EMBL/GenBank/DDBJ whole genome shotgun (WGS) entry which is preliminary data.</text>
</comment>
<organism evidence="2 3">
    <name type="scientific">Luteimonas salinisoli</name>
    <dbReference type="NCBI Taxonomy" id="2752307"/>
    <lineage>
        <taxon>Bacteria</taxon>
        <taxon>Pseudomonadati</taxon>
        <taxon>Pseudomonadota</taxon>
        <taxon>Gammaproteobacteria</taxon>
        <taxon>Lysobacterales</taxon>
        <taxon>Lysobacteraceae</taxon>
        <taxon>Luteimonas</taxon>
    </lineage>
</organism>
<dbReference type="EMBL" id="JACCKA010000026">
    <property type="protein sequence ID" value="NZA25416.1"/>
    <property type="molecule type" value="Genomic_DNA"/>
</dbReference>
<dbReference type="InterPro" id="IPR058248">
    <property type="entry name" value="Lxx211020-like"/>
</dbReference>